<evidence type="ECO:0000313" key="2">
    <source>
        <dbReference type="Proteomes" id="UP000215335"/>
    </source>
</evidence>
<evidence type="ECO:0000313" key="1">
    <source>
        <dbReference type="EMBL" id="OXU22016.1"/>
    </source>
</evidence>
<sequence>MTLAQLSLSFPRLKWPRKSRSSSRSGCSLRVLLDVLTITLKPHNKSHKDSNSNFSGACVPSAENRRVSTLHGSSSPLLVAPTARSSARLGDWRTCSPFTFFLTRTHTIHISALAQQCKSLHVSLFLFSLSRRHPSSAPVLFHIHSRRTSGKIAQKLEEPWQLSCRQKAPSQELYVNLYIFTNILLTFPDAAADVC</sequence>
<proteinExistence type="predicted"/>
<name>A0A232EUM2_9HYME</name>
<accession>A0A232EUM2</accession>
<reference evidence="1 2" key="1">
    <citation type="journal article" date="2017" name="Curr. Biol.">
        <title>The Evolution of Venom by Co-option of Single-Copy Genes.</title>
        <authorList>
            <person name="Martinson E.O."/>
            <person name="Mrinalini"/>
            <person name="Kelkar Y.D."/>
            <person name="Chang C.H."/>
            <person name="Werren J.H."/>
        </authorList>
    </citation>
    <scope>NUCLEOTIDE SEQUENCE [LARGE SCALE GENOMIC DNA]</scope>
    <source>
        <strain evidence="1 2">Alberta</strain>
        <tissue evidence="1">Whole body</tissue>
    </source>
</reference>
<comment type="caution">
    <text evidence="1">The sequence shown here is derived from an EMBL/GenBank/DDBJ whole genome shotgun (WGS) entry which is preliminary data.</text>
</comment>
<organism evidence="1 2">
    <name type="scientific">Trichomalopsis sarcophagae</name>
    <dbReference type="NCBI Taxonomy" id="543379"/>
    <lineage>
        <taxon>Eukaryota</taxon>
        <taxon>Metazoa</taxon>
        <taxon>Ecdysozoa</taxon>
        <taxon>Arthropoda</taxon>
        <taxon>Hexapoda</taxon>
        <taxon>Insecta</taxon>
        <taxon>Pterygota</taxon>
        <taxon>Neoptera</taxon>
        <taxon>Endopterygota</taxon>
        <taxon>Hymenoptera</taxon>
        <taxon>Apocrita</taxon>
        <taxon>Proctotrupomorpha</taxon>
        <taxon>Chalcidoidea</taxon>
        <taxon>Pteromalidae</taxon>
        <taxon>Pteromalinae</taxon>
        <taxon>Trichomalopsis</taxon>
    </lineage>
</organism>
<keyword evidence="2" id="KW-1185">Reference proteome</keyword>
<protein>
    <submittedName>
        <fullName evidence="1">Uncharacterized protein</fullName>
    </submittedName>
</protein>
<dbReference type="AlphaFoldDB" id="A0A232EUM2"/>
<dbReference type="EMBL" id="NNAY01002123">
    <property type="protein sequence ID" value="OXU22016.1"/>
    <property type="molecule type" value="Genomic_DNA"/>
</dbReference>
<gene>
    <name evidence="1" type="ORF">TSAR_008688</name>
</gene>
<dbReference type="Proteomes" id="UP000215335">
    <property type="component" value="Unassembled WGS sequence"/>
</dbReference>